<protein>
    <submittedName>
        <fullName evidence="2">Uncharacterized protein</fullName>
    </submittedName>
</protein>
<feature type="region of interest" description="Disordered" evidence="1">
    <location>
        <begin position="51"/>
        <end position="121"/>
    </location>
</feature>
<comment type="caution">
    <text evidence="2">The sequence shown here is derived from an EMBL/GenBank/DDBJ whole genome shotgun (WGS) entry which is preliminary data.</text>
</comment>
<proteinExistence type="predicted"/>
<reference evidence="2" key="1">
    <citation type="journal article" date="2020" name="Phytopathology">
        <title>Genome Sequence Resources of Colletotrichum truncatum, C. plurivorum, C. musicola, and C. sojae: Four Species Pathogenic to Soybean (Glycine max).</title>
        <authorList>
            <person name="Rogerio F."/>
            <person name="Boufleur T.R."/>
            <person name="Ciampi-Guillardi M."/>
            <person name="Sukno S.A."/>
            <person name="Thon M.R."/>
            <person name="Massola Junior N.S."/>
            <person name="Baroncelli R."/>
        </authorList>
    </citation>
    <scope>NUCLEOTIDE SEQUENCE</scope>
    <source>
        <strain evidence="2">LFN00145</strain>
    </source>
</reference>
<name>A0A8H6KSN1_9PEZI</name>
<feature type="compositionally biased region" description="Basic and acidic residues" evidence="1">
    <location>
        <begin position="62"/>
        <end position="91"/>
    </location>
</feature>
<accession>A0A8H6KSN1</accession>
<dbReference type="Proteomes" id="UP000654918">
    <property type="component" value="Unassembled WGS sequence"/>
</dbReference>
<evidence type="ECO:0000313" key="2">
    <source>
        <dbReference type="EMBL" id="KAF6836964.1"/>
    </source>
</evidence>
<dbReference type="AlphaFoldDB" id="A0A8H6KSN1"/>
<keyword evidence="3" id="KW-1185">Reference proteome</keyword>
<gene>
    <name evidence="2" type="ORF">CPLU01_03328</name>
</gene>
<evidence type="ECO:0000313" key="3">
    <source>
        <dbReference type="Proteomes" id="UP000654918"/>
    </source>
</evidence>
<organism evidence="2 3">
    <name type="scientific">Colletotrichum plurivorum</name>
    <dbReference type="NCBI Taxonomy" id="2175906"/>
    <lineage>
        <taxon>Eukaryota</taxon>
        <taxon>Fungi</taxon>
        <taxon>Dikarya</taxon>
        <taxon>Ascomycota</taxon>
        <taxon>Pezizomycotina</taxon>
        <taxon>Sordariomycetes</taxon>
        <taxon>Hypocreomycetidae</taxon>
        <taxon>Glomerellales</taxon>
        <taxon>Glomerellaceae</taxon>
        <taxon>Colletotrichum</taxon>
        <taxon>Colletotrichum orchidearum species complex</taxon>
    </lineage>
</organism>
<evidence type="ECO:0000256" key="1">
    <source>
        <dbReference type="SAM" id="MobiDB-lite"/>
    </source>
</evidence>
<dbReference type="EMBL" id="WIGO01000028">
    <property type="protein sequence ID" value="KAF6836964.1"/>
    <property type="molecule type" value="Genomic_DNA"/>
</dbReference>
<feature type="region of interest" description="Disordered" evidence="1">
    <location>
        <begin position="1"/>
        <end position="24"/>
    </location>
</feature>
<sequence length="121" mass="12993">MDPPPYQSFFSDPPESPPDWDKMEAEARAEVAANPTRKLTRVAENIACAAAKPVDPWPEMPEVTHDPALVKKSASEKDNASDQASDGDKKKPGAGKSHVGPEMTTEEGRLAAAQMPPDAQK</sequence>